<dbReference type="Pfam" id="PF04134">
    <property type="entry name" value="DCC1-like"/>
    <property type="match status" value="1"/>
</dbReference>
<dbReference type="OMA" id="YDGVCNM"/>
<sequence length="230" mass="24521">MAVRARDAAVLLSAAILLAPSAGFAAGRGANRWSRTAVRRATIAAIATSPAPTARRLSRTELAALGASAEAVFAEDKRPVILFDGVCALCNGGVDFMLRWDRPNELDGAYRFAALQSDVGRALLARSGRQPDDLSSIVLVMPNGEARTKSEAILSIGSRCGGGTPLEALFPLASFLGSALPRPLRDGLYEQVASNRYKWFGHSDECRLSDERFSARFIERVDGASAWAAP</sequence>
<dbReference type="InterPro" id="IPR052927">
    <property type="entry name" value="DCC_oxidoreductase"/>
</dbReference>
<dbReference type="PANTHER" id="PTHR33639">
    <property type="entry name" value="THIOL-DISULFIDE OXIDOREDUCTASE DCC"/>
    <property type="match status" value="1"/>
</dbReference>
<evidence type="ECO:0008006" key="4">
    <source>
        <dbReference type="Google" id="ProtNLM"/>
    </source>
</evidence>
<feature type="chain" id="PRO_5035305102" description="DUF393 domain-containing protein" evidence="1">
    <location>
        <begin position="26"/>
        <end position="230"/>
    </location>
</feature>
<dbReference type="InterPro" id="IPR007263">
    <property type="entry name" value="DCC1-like"/>
</dbReference>
<comment type="caution">
    <text evidence="2">The sequence shown here is derived from an EMBL/GenBank/DDBJ whole genome shotgun (WGS) entry which is preliminary data.</text>
</comment>
<keyword evidence="1" id="KW-0732">Signal</keyword>
<dbReference type="PANTHER" id="PTHR33639:SF2">
    <property type="entry name" value="DUF393 DOMAIN-CONTAINING PROTEIN"/>
    <property type="match status" value="1"/>
</dbReference>
<evidence type="ECO:0000256" key="1">
    <source>
        <dbReference type="SAM" id="SignalP"/>
    </source>
</evidence>
<dbReference type="AlphaFoldDB" id="A0A8J5XRD5"/>
<protein>
    <recommendedName>
        <fullName evidence="4">DUF393 domain-containing protein</fullName>
    </recommendedName>
</protein>
<dbReference type="GO" id="GO:0015035">
    <property type="term" value="F:protein-disulfide reductase activity"/>
    <property type="evidence" value="ECO:0007669"/>
    <property type="project" value="InterPro"/>
</dbReference>
<dbReference type="OrthoDB" id="410458at2759"/>
<name>A0A8J5XRD5_DIALT</name>
<dbReference type="Proteomes" id="UP000751190">
    <property type="component" value="Unassembled WGS sequence"/>
</dbReference>
<evidence type="ECO:0000313" key="2">
    <source>
        <dbReference type="EMBL" id="KAG8467012.1"/>
    </source>
</evidence>
<reference evidence="2" key="1">
    <citation type="submission" date="2021-05" db="EMBL/GenBank/DDBJ databases">
        <title>The genome of the haptophyte Pavlova lutheri (Diacronema luteri, Pavlovales) - a model for lipid biosynthesis in eukaryotic algae.</title>
        <authorList>
            <person name="Hulatt C.J."/>
            <person name="Posewitz M.C."/>
        </authorList>
    </citation>
    <scope>NUCLEOTIDE SEQUENCE</scope>
    <source>
        <strain evidence="2">NIVA-4/92</strain>
    </source>
</reference>
<feature type="signal peptide" evidence="1">
    <location>
        <begin position="1"/>
        <end position="25"/>
    </location>
</feature>
<keyword evidence="3" id="KW-1185">Reference proteome</keyword>
<evidence type="ECO:0000313" key="3">
    <source>
        <dbReference type="Proteomes" id="UP000751190"/>
    </source>
</evidence>
<gene>
    <name evidence="2" type="ORF">KFE25_000328</name>
</gene>
<proteinExistence type="predicted"/>
<dbReference type="EMBL" id="JAGTXO010000006">
    <property type="protein sequence ID" value="KAG8467012.1"/>
    <property type="molecule type" value="Genomic_DNA"/>
</dbReference>
<accession>A0A8J5XRD5</accession>
<organism evidence="2 3">
    <name type="scientific">Diacronema lutheri</name>
    <name type="common">Unicellular marine alga</name>
    <name type="synonym">Monochrysis lutheri</name>
    <dbReference type="NCBI Taxonomy" id="2081491"/>
    <lineage>
        <taxon>Eukaryota</taxon>
        <taxon>Haptista</taxon>
        <taxon>Haptophyta</taxon>
        <taxon>Pavlovophyceae</taxon>
        <taxon>Pavlovales</taxon>
        <taxon>Pavlovaceae</taxon>
        <taxon>Diacronema</taxon>
    </lineage>
</organism>